<protein>
    <submittedName>
        <fullName evidence="2">Uncharacterized protein</fullName>
    </submittedName>
</protein>
<keyword evidence="1" id="KW-0812">Transmembrane</keyword>
<reference evidence="2 3" key="1">
    <citation type="journal article" date="2012" name="Science">
        <title>The Paleozoic origin of enzymatic lignin decomposition reconstructed from 31 fungal genomes.</title>
        <authorList>
            <person name="Floudas D."/>
            <person name="Binder M."/>
            <person name="Riley R."/>
            <person name="Barry K."/>
            <person name="Blanchette R.A."/>
            <person name="Henrissat B."/>
            <person name="Martinez A.T."/>
            <person name="Otillar R."/>
            <person name="Spatafora J.W."/>
            <person name="Yadav J.S."/>
            <person name="Aerts A."/>
            <person name="Benoit I."/>
            <person name="Boyd A."/>
            <person name="Carlson A."/>
            <person name="Copeland A."/>
            <person name="Coutinho P.M."/>
            <person name="de Vries R.P."/>
            <person name="Ferreira P."/>
            <person name="Findley K."/>
            <person name="Foster B."/>
            <person name="Gaskell J."/>
            <person name="Glotzer D."/>
            <person name="Gorecki P."/>
            <person name="Heitman J."/>
            <person name="Hesse C."/>
            <person name="Hori C."/>
            <person name="Igarashi K."/>
            <person name="Jurgens J.A."/>
            <person name="Kallen N."/>
            <person name="Kersten P."/>
            <person name="Kohler A."/>
            <person name="Kuees U."/>
            <person name="Kumar T.K.A."/>
            <person name="Kuo A."/>
            <person name="LaButti K."/>
            <person name="Larrondo L.F."/>
            <person name="Lindquist E."/>
            <person name="Ling A."/>
            <person name="Lombard V."/>
            <person name="Lucas S."/>
            <person name="Lundell T."/>
            <person name="Martin R."/>
            <person name="McLaughlin D.J."/>
            <person name="Morgenstern I."/>
            <person name="Morin E."/>
            <person name="Murat C."/>
            <person name="Nagy L.G."/>
            <person name="Nolan M."/>
            <person name="Ohm R.A."/>
            <person name="Patyshakuliyeva A."/>
            <person name="Rokas A."/>
            <person name="Ruiz-Duenas F.J."/>
            <person name="Sabat G."/>
            <person name="Salamov A."/>
            <person name="Samejima M."/>
            <person name="Schmutz J."/>
            <person name="Slot J.C."/>
            <person name="St John F."/>
            <person name="Stenlid J."/>
            <person name="Sun H."/>
            <person name="Sun S."/>
            <person name="Syed K."/>
            <person name="Tsang A."/>
            <person name="Wiebenga A."/>
            <person name="Young D."/>
            <person name="Pisabarro A."/>
            <person name="Eastwood D.C."/>
            <person name="Martin F."/>
            <person name="Cullen D."/>
            <person name="Grigoriev I.V."/>
            <person name="Hibbett D.S."/>
        </authorList>
    </citation>
    <scope>NUCLEOTIDE SEQUENCE</scope>
    <source>
        <strain evidence="3">FP-58527</strain>
    </source>
</reference>
<feature type="transmembrane region" description="Helical" evidence="1">
    <location>
        <begin position="49"/>
        <end position="66"/>
    </location>
</feature>
<name>S8FRH8_FOMSC</name>
<evidence type="ECO:0000256" key="1">
    <source>
        <dbReference type="SAM" id="Phobius"/>
    </source>
</evidence>
<feature type="transmembrane region" description="Helical" evidence="1">
    <location>
        <begin position="236"/>
        <end position="255"/>
    </location>
</feature>
<dbReference type="EMBL" id="KE504128">
    <property type="protein sequence ID" value="EPT03831.1"/>
    <property type="molecule type" value="Genomic_DNA"/>
</dbReference>
<dbReference type="Proteomes" id="UP000015241">
    <property type="component" value="Unassembled WGS sequence"/>
</dbReference>
<dbReference type="OrthoDB" id="2332199at2759"/>
<organism evidence="2 3">
    <name type="scientific">Fomitopsis schrenkii</name>
    <name type="common">Brown rot fungus</name>
    <dbReference type="NCBI Taxonomy" id="2126942"/>
    <lineage>
        <taxon>Eukaryota</taxon>
        <taxon>Fungi</taxon>
        <taxon>Dikarya</taxon>
        <taxon>Basidiomycota</taxon>
        <taxon>Agaricomycotina</taxon>
        <taxon>Agaricomycetes</taxon>
        <taxon>Polyporales</taxon>
        <taxon>Fomitopsis</taxon>
    </lineage>
</organism>
<dbReference type="HOGENOM" id="CLU_078024_0_0_1"/>
<dbReference type="InParanoid" id="S8FRH8"/>
<evidence type="ECO:0000313" key="3">
    <source>
        <dbReference type="Proteomes" id="UP000015241"/>
    </source>
</evidence>
<keyword evidence="3" id="KW-1185">Reference proteome</keyword>
<sequence>MGNHVSTAQIITIGSFAVNFSTQLYGMLTNPNMKEVADRNHYAFSPNPWFIAAFFSGQVVLQLAWIRKLFTLDPAGYQNINGGSTQTAEDVEAIQTATEYAPIYALGNLCIAGWLVFWLREEFTASQVLVTINTVAQLAAVARLPPITPGCSRLMVLTHLVAKTFAGIGVLDLLDNGGVVGRYAAPPSKLVQGLTYALFPLTTVTSTPFFGLTLLYDVLGVWIGQRAVPGAGGWSTGLGWTAFAMGGIIGIKAYLTRKVL</sequence>
<keyword evidence="1" id="KW-0472">Membrane</keyword>
<feature type="transmembrane region" description="Helical" evidence="1">
    <location>
        <begin position="196"/>
        <end position="216"/>
    </location>
</feature>
<evidence type="ECO:0000313" key="2">
    <source>
        <dbReference type="EMBL" id="EPT03831.1"/>
    </source>
</evidence>
<dbReference type="AlphaFoldDB" id="S8FRH8"/>
<feature type="transmembrane region" description="Helical" evidence="1">
    <location>
        <begin position="6"/>
        <end position="28"/>
    </location>
</feature>
<keyword evidence="1" id="KW-1133">Transmembrane helix</keyword>
<proteinExistence type="predicted"/>
<dbReference type="eggNOG" id="ENOG502RVMB">
    <property type="taxonomic scope" value="Eukaryota"/>
</dbReference>
<accession>S8FRH8</accession>
<gene>
    <name evidence="2" type="ORF">FOMPIDRAFT_1115036</name>
</gene>
<feature type="transmembrane region" description="Helical" evidence="1">
    <location>
        <begin position="101"/>
        <end position="119"/>
    </location>
</feature>